<dbReference type="Proteomes" id="UP000299102">
    <property type="component" value="Unassembled WGS sequence"/>
</dbReference>
<reference evidence="1 2" key="1">
    <citation type="journal article" date="2019" name="Commun. Biol.">
        <title>The bagworm genome reveals a unique fibroin gene that provides high tensile strength.</title>
        <authorList>
            <person name="Kono N."/>
            <person name="Nakamura H."/>
            <person name="Ohtoshi R."/>
            <person name="Tomita M."/>
            <person name="Numata K."/>
            <person name="Arakawa K."/>
        </authorList>
    </citation>
    <scope>NUCLEOTIDE SEQUENCE [LARGE SCALE GENOMIC DNA]</scope>
</reference>
<name>A0A4C1YB81_EUMVA</name>
<accession>A0A4C1YB81</accession>
<keyword evidence="2" id="KW-1185">Reference proteome</keyword>
<evidence type="ECO:0000313" key="1">
    <source>
        <dbReference type="EMBL" id="GBP71725.1"/>
    </source>
</evidence>
<protein>
    <submittedName>
        <fullName evidence="1">Uncharacterized protein</fullName>
    </submittedName>
</protein>
<evidence type="ECO:0000313" key="2">
    <source>
        <dbReference type="Proteomes" id="UP000299102"/>
    </source>
</evidence>
<gene>
    <name evidence="1" type="ORF">EVAR_33138_1</name>
</gene>
<comment type="caution">
    <text evidence="1">The sequence shown here is derived from an EMBL/GenBank/DDBJ whole genome shotgun (WGS) entry which is preliminary data.</text>
</comment>
<organism evidence="1 2">
    <name type="scientific">Eumeta variegata</name>
    <name type="common">Bagworm moth</name>
    <name type="synonym">Eumeta japonica</name>
    <dbReference type="NCBI Taxonomy" id="151549"/>
    <lineage>
        <taxon>Eukaryota</taxon>
        <taxon>Metazoa</taxon>
        <taxon>Ecdysozoa</taxon>
        <taxon>Arthropoda</taxon>
        <taxon>Hexapoda</taxon>
        <taxon>Insecta</taxon>
        <taxon>Pterygota</taxon>
        <taxon>Neoptera</taxon>
        <taxon>Endopterygota</taxon>
        <taxon>Lepidoptera</taxon>
        <taxon>Glossata</taxon>
        <taxon>Ditrysia</taxon>
        <taxon>Tineoidea</taxon>
        <taxon>Psychidae</taxon>
        <taxon>Oiketicinae</taxon>
        <taxon>Eumeta</taxon>
    </lineage>
</organism>
<proteinExistence type="predicted"/>
<dbReference type="EMBL" id="BGZK01001118">
    <property type="protein sequence ID" value="GBP71725.1"/>
    <property type="molecule type" value="Genomic_DNA"/>
</dbReference>
<dbReference type="AlphaFoldDB" id="A0A4C1YB81"/>
<sequence>MLAFMHRGLLWRCSNEIVTLNRPRRQEKSASPAAMEPRNFRGVACAVDFSIRNSGFVALETEGTRFDPDRGVSTDEFST</sequence>